<feature type="chain" id="PRO_5042333714" description="Cytochrome b561 and DOMON domain-containing protein" evidence="12">
    <location>
        <begin position="36"/>
        <end position="415"/>
    </location>
</feature>
<dbReference type="InterPro" id="IPR006593">
    <property type="entry name" value="Cyt_b561/ferric_Rdtase_TM"/>
</dbReference>
<evidence type="ECO:0000256" key="2">
    <source>
        <dbReference type="ARBA" id="ARBA00022448"/>
    </source>
</evidence>
<feature type="transmembrane region" description="Helical" evidence="11">
    <location>
        <begin position="254"/>
        <end position="280"/>
    </location>
</feature>
<reference evidence="18" key="3">
    <citation type="journal article" date="2020" name="Curr. Biol.">
        <title>Chromatin organization in early land plants reveals an ancestral association between H3K27me3, transposons, and constitutive heterochromatin.</title>
        <authorList>
            <person name="Montgomery S.A."/>
            <person name="Tanizawa Y."/>
            <person name="Galik B."/>
            <person name="Wang N."/>
            <person name="Ito T."/>
            <person name="Mochizuki T."/>
            <person name="Akimcheva S."/>
            <person name="Bowman J.L."/>
            <person name="Cognat V."/>
            <person name="Marechal-Drouard L."/>
            <person name="Ekker H."/>
            <person name="Hong S.F."/>
            <person name="Kohchi T."/>
            <person name="Lin S.S."/>
            <person name="Liu L.D."/>
            <person name="Nakamura Y."/>
            <person name="Valeeva L.R."/>
            <person name="Shakirov E.V."/>
            <person name="Shippen D.E."/>
            <person name="Wei W.L."/>
            <person name="Yagura M."/>
            <person name="Yamaoka S."/>
            <person name="Yamato K.T."/>
            <person name="Liu C."/>
            <person name="Berger F."/>
        </authorList>
    </citation>
    <scope>NUCLEOTIDE SEQUENCE [LARGE SCALE GENOMIC DNA]</scope>
    <source>
        <strain evidence="18">Tak-1</strain>
    </source>
</reference>
<evidence type="ECO:0000259" key="13">
    <source>
        <dbReference type="PROSITE" id="PS50836"/>
    </source>
</evidence>
<reference evidence="16 17" key="1">
    <citation type="submission" date="2016-03" db="EMBL/GenBank/DDBJ databases">
        <title>Mechanisms controlling the formation of the plant cell surface in tip-growing cells are functionally conserved among land plants.</title>
        <authorList>
            <person name="Honkanen S."/>
            <person name="Jones V.A."/>
            <person name="Morieri G."/>
            <person name="Champion C."/>
            <person name="Hetherington A.J."/>
            <person name="Kelly S."/>
            <person name="Saint-Marcoux D."/>
            <person name="Proust H."/>
            <person name="Prescott H."/>
            <person name="Dolan L."/>
        </authorList>
    </citation>
    <scope>NUCLEOTIDE SEQUENCE [LARGE SCALE GENOMIC DNA]</scope>
    <source>
        <strain evidence="17">cv. Tak-1 and cv. Tak-2</strain>
        <tissue evidence="16">Whole gametophyte</tissue>
    </source>
</reference>
<evidence type="ECO:0000256" key="9">
    <source>
        <dbReference type="PIRSR" id="PIRSR037471-1"/>
    </source>
</evidence>
<evidence type="ECO:0000256" key="6">
    <source>
        <dbReference type="ARBA" id="ARBA00022989"/>
    </source>
</evidence>
<keyword evidence="9" id="KW-0408">Iron</keyword>
<keyword evidence="2 8" id="KW-0813">Transport</keyword>
<evidence type="ECO:0000313" key="16">
    <source>
        <dbReference type="EMBL" id="OAE20551.1"/>
    </source>
</evidence>
<dbReference type="InterPro" id="IPR005018">
    <property type="entry name" value="DOMON_domain"/>
</dbReference>
<dbReference type="CDD" id="cd08760">
    <property type="entry name" value="Cyt_b561_FRRS1_like"/>
    <property type="match status" value="1"/>
</dbReference>
<evidence type="ECO:0000256" key="8">
    <source>
        <dbReference type="PIRNR" id="PIRNR037471"/>
    </source>
</evidence>
<name>A0A176VJQ6_MARPO</name>
<dbReference type="Proteomes" id="UP001162541">
    <property type="component" value="Chromosome 7"/>
</dbReference>
<dbReference type="PROSITE" id="PS50836">
    <property type="entry name" value="DOMON"/>
    <property type="match status" value="1"/>
</dbReference>
<dbReference type="PROSITE" id="PS50939">
    <property type="entry name" value="CYTOCHROME_B561"/>
    <property type="match status" value="1"/>
</dbReference>
<organism evidence="16 17">
    <name type="scientific">Marchantia polymorpha subsp. ruderalis</name>
    <dbReference type="NCBI Taxonomy" id="1480154"/>
    <lineage>
        <taxon>Eukaryota</taxon>
        <taxon>Viridiplantae</taxon>
        <taxon>Streptophyta</taxon>
        <taxon>Embryophyta</taxon>
        <taxon>Marchantiophyta</taxon>
        <taxon>Marchantiopsida</taxon>
        <taxon>Marchantiidae</taxon>
        <taxon>Marchantiales</taxon>
        <taxon>Marchantiaceae</taxon>
        <taxon>Marchantia</taxon>
    </lineage>
</organism>
<evidence type="ECO:0000259" key="14">
    <source>
        <dbReference type="PROSITE" id="PS50939"/>
    </source>
</evidence>
<evidence type="ECO:0000313" key="18">
    <source>
        <dbReference type="Proteomes" id="UP001162541"/>
    </source>
</evidence>
<comment type="cofactor">
    <cofactor evidence="8">
        <name>heme b</name>
        <dbReference type="ChEBI" id="CHEBI:60344"/>
    </cofactor>
    <text evidence="8">Binds 2 heme b groups non-covalently.</text>
</comment>
<evidence type="ECO:0000256" key="7">
    <source>
        <dbReference type="ARBA" id="ARBA00023136"/>
    </source>
</evidence>
<reference evidence="15" key="2">
    <citation type="journal article" date="2019" name="Curr. Biol.">
        <title>Chromatin organization in early land plants reveals an ancestral association between H3K27me3, transposons, and constitutive heterochromatin.</title>
        <authorList>
            <person name="Montgomery S.A."/>
            <person name="Tanizawa Y."/>
            <person name="Galik B."/>
            <person name="Wang N."/>
            <person name="Ito T."/>
            <person name="Mochizuki T."/>
            <person name="Akimcheva S."/>
            <person name="Bowman J."/>
            <person name="Cognat V."/>
            <person name="Drouard L."/>
            <person name="Ekker H."/>
            <person name="Houng S."/>
            <person name="Kohchi T."/>
            <person name="Lin S."/>
            <person name="Liu L.D."/>
            <person name="Nakamura Y."/>
            <person name="Valeeva L.R."/>
            <person name="Shakirov E.V."/>
            <person name="Shippen D.E."/>
            <person name="Wei W."/>
            <person name="Yagura M."/>
            <person name="Yamaoka S."/>
            <person name="Yamato K.T."/>
            <person name="Liu C."/>
            <person name="Berger F."/>
        </authorList>
    </citation>
    <scope>NUCLEOTIDE SEQUENCE [LARGE SCALE GENOMIC DNA]</scope>
    <source>
        <strain evidence="15">Tak-1</strain>
    </source>
</reference>
<dbReference type="CDD" id="cd09631">
    <property type="entry name" value="DOMON_DOH"/>
    <property type="match status" value="1"/>
</dbReference>
<sequence>MGGGGGVDKHWPPKCSSLVLRVAFAVLVAAAVVTAQTLTDPCATNAALPKDVTVGFSTNLCKLVWTQKSFTVRYASNASTLSIVLSAARENRWYAIGFSKSGAMVGSSAMIAWVDATTGAATIKQFFLGAKSSSGVKIDSQMKLASTPQAFVTSDTMYMAFQIDKLASTGVFFDSQLYAFGMVGDIPTRDVLLQHEQDSTATFDYATGTAVVTSGGDPASLRRNHGVLNIFGWGILLPVGAIIARYCRQWDPAWYYLHVGLQISGFVLIIASLVMGVQLADQLVDSNIGTHRALGIFVFVLATMQVSAVLVRPKKDAKIRRYWNFYHHWAGRLALVVAAVNIFVGIDVASGGRKWKASYGLVLVIELVLLLVLEALSWMNRMAQKEPTLQLGGGNMQPSYPTSAPPAYDNYRNDM</sequence>
<dbReference type="Gene3D" id="1.20.120.1770">
    <property type="match status" value="1"/>
</dbReference>
<evidence type="ECO:0000256" key="4">
    <source>
        <dbReference type="ARBA" id="ARBA00022729"/>
    </source>
</evidence>
<dbReference type="Pfam" id="PF03188">
    <property type="entry name" value="Cytochrom_B561"/>
    <property type="match status" value="1"/>
</dbReference>
<dbReference type="EMBL" id="AP019872">
    <property type="protein sequence ID" value="BBN17540.1"/>
    <property type="molecule type" value="Genomic_DNA"/>
</dbReference>
<protein>
    <recommendedName>
        <fullName evidence="8">Cytochrome b561 and DOMON domain-containing protein</fullName>
    </recommendedName>
</protein>
<feature type="transmembrane region" description="Helical" evidence="11">
    <location>
        <begin position="292"/>
        <end position="311"/>
    </location>
</feature>
<dbReference type="InterPro" id="IPR017214">
    <property type="entry name" value="UCP037471"/>
</dbReference>
<feature type="domain" description="Cytochrome b561" evidence="14">
    <location>
        <begin position="186"/>
        <end position="382"/>
    </location>
</feature>
<keyword evidence="6 11" id="KW-1133">Transmembrane helix</keyword>
<feature type="binding site" description="axial binding residue" evidence="9">
    <location>
        <position position="291"/>
    </location>
    <ligand>
        <name>heme b</name>
        <dbReference type="ChEBI" id="CHEBI:60344"/>
        <label>1</label>
    </ligand>
    <ligandPart>
        <name>Fe</name>
        <dbReference type="ChEBI" id="CHEBI:18248"/>
    </ligandPart>
</feature>
<feature type="signal peptide" evidence="12">
    <location>
        <begin position="1"/>
        <end position="35"/>
    </location>
</feature>
<dbReference type="AlphaFoldDB" id="A0A176VJQ6"/>
<keyword evidence="9" id="KW-0479">Metal-binding</keyword>
<feature type="binding site" description="axial binding residue" evidence="9">
    <location>
        <position position="327"/>
    </location>
    <ligand>
        <name>heme b</name>
        <dbReference type="ChEBI" id="CHEBI:60344"/>
        <label>1</label>
    </ligand>
    <ligandPart>
        <name>Fe</name>
        <dbReference type="ChEBI" id="CHEBI:18248"/>
    </ligandPart>
</feature>
<dbReference type="SMART" id="SM00665">
    <property type="entry name" value="B561"/>
    <property type="match status" value="1"/>
</dbReference>
<dbReference type="GO" id="GO:0016020">
    <property type="term" value="C:membrane"/>
    <property type="evidence" value="ECO:0007669"/>
    <property type="project" value="UniProtKB-SubCell"/>
</dbReference>
<evidence type="ECO:0000256" key="10">
    <source>
        <dbReference type="SAM" id="MobiDB-lite"/>
    </source>
</evidence>
<keyword evidence="4 12" id="KW-0732">Signal</keyword>
<dbReference type="PIRSF" id="PIRSF037471">
    <property type="entry name" value="UCP037471"/>
    <property type="match status" value="1"/>
</dbReference>
<feature type="binding site" description="axial binding residue" evidence="9">
    <location>
        <position position="225"/>
    </location>
    <ligand>
        <name>heme b</name>
        <dbReference type="ChEBI" id="CHEBI:60344"/>
        <label>1</label>
    </ligand>
    <ligandPart>
        <name>Fe</name>
        <dbReference type="ChEBI" id="CHEBI:18248"/>
    </ligandPart>
</feature>
<gene>
    <name evidence="16" type="ORF">AXG93_3873s1080</name>
    <name evidence="15" type="ORF">Mp_7g15400</name>
</gene>
<feature type="transmembrane region" description="Helical" evidence="11">
    <location>
        <begin position="332"/>
        <end position="351"/>
    </location>
</feature>
<dbReference type="GO" id="GO:0046872">
    <property type="term" value="F:metal ion binding"/>
    <property type="evidence" value="ECO:0007669"/>
    <property type="project" value="UniProtKB-KW"/>
</dbReference>
<dbReference type="EMBL" id="LVLJ01003602">
    <property type="protein sequence ID" value="OAE20551.1"/>
    <property type="molecule type" value="Genomic_DNA"/>
</dbReference>
<keyword evidence="5 8" id="KW-0249">Electron transport</keyword>
<evidence type="ECO:0000313" key="17">
    <source>
        <dbReference type="Proteomes" id="UP000077202"/>
    </source>
</evidence>
<feature type="binding site" description="axial binding residue" evidence="9">
    <location>
        <position position="258"/>
    </location>
    <ligand>
        <name>heme b</name>
        <dbReference type="ChEBI" id="CHEBI:60344"/>
        <label>1</label>
    </ligand>
    <ligandPart>
        <name>Fe</name>
        <dbReference type="ChEBI" id="CHEBI:18248"/>
    </ligandPart>
</feature>
<evidence type="ECO:0000256" key="11">
    <source>
        <dbReference type="SAM" id="Phobius"/>
    </source>
</evidence>
<keyword evidence="7 8" id="KW-0472">Membrane</keyword>
<feature type="transmembrane region" description="Helical" evidence="11">
    <location>
        <begin position="230"/>
        <end position="247"/>
    </location>
</feature>
<dbReference type="Proteomes" id="UP000077202">
    <property type="component" value="Unassembled WGS sequence"/>
</dbReference>
<feature type="region of interest" description="Disordered" evidence="10">
    <location>
        <begin position="389"/>
        <end position="415"/>
    </location>
</feature>
<evidence type="ECO:0000256" key="12">
    <source>
        <dbReference type="SAM" id="SignalP"/>
    </source>
</evidence>
<keyword evidence="3 11" id="KW-0812">Transmembrane</keyword>
<dbReference type="PANTHER" id="PTHR23130:SF171">
    <property type="entry name" value="OS01G0895300 PROTEIN"/>
    <property type="match status" value="1"/>
</dbReference>
<dbReference type="InterPro" id="IPR045266">
    <property type="entry name" value="DOH_DOMON"/>
</dbReference>
<feature type="domain" description="DOMON" evidence="13">
    <location>
        <begin position="68"/>
        <end position="184"/>
    </location>
</feature>
<feature type="transmembrane region" description="Helical" evidence="11">
    <location>
        <begin position="357"/>
        <end position="376"/>
    </location>
</feature>
<keyword evidence="17" id="KW-1185">Reference proteome</keyword>
<evidence type="ECO:0000256" key="5">
    <source>
        <dbReference type="ARBA" id="ARBA00022982"/>
    </source>
</evidence>
<dbReference type="Pfam" id="PF03351">
    <property type="entry name" value="DOMON"/>
    <property type="match status" value="1"/>
</dbReference>
<dbReference type="PANTHER" id="PTHR23130">
    <property type="entry name" value="CYTOCHROME B561 AND DOMON DOMAIN-CONTAINING PROTEIN"/>
    <property type="match status" value="1"/>
</dbReference>
<evidence type="ECO:0000256" key="3">
    <source>
        <dbReference type="ARBA" id="ARBA00022692"/>
    </source>
</evidence>
<accession>A0A176VJQ6</accession>
<proteinExistence type="predicted"/>
<evidence type="ECO:0000256" key="1">
    <source>
        <dbReference type="ARBA" id="ARBA00004370"/>
    </source>
</evidence>
<evidence type="ECO:0000313" key="15">
    <source>
        <dbReference type="EMBL" id="BBN17540.1"/>
    </source>
</evidence>
<comment type="subcellular location">
    <subcellularLocation>
        <location evidence="1">Membrane</location>
    </subcellularLocation>
</comment>